<proteinExistence type="predicted"/>
<sequence>MKSKYLCLGLFVALLSYQCETVDERFLVGADHVGPLAKNSAMEQLETLFSQDSVVRDSVQSILGGALTKVSVFEKGGSPLLKFRPSADSVQTVAHVQILDPRYLTDKGVGLHSTFKQIRDNYEIKKVVTSLGNVVVFLKDSPVYFTIDKNELPDNLRYTNKPVEAVQIPDDAQLKFMMVGWE</sequence>
<accession>A0A2A4G7S3</accession>
<organism evidence="1 2">
    <name type="scientific">Sediminicola luteus</name>
    <dbReference type="NCBI Taxonomy" id="319238"/>
    <lineage>
        <taxon>Bacteria</taxon>
        <taxon>Pseudomonadati</taxon>
        <taxon>Bacteroidota</taxon>
        <taxon>Flavobacteriia</taxon>
        <taxon>Flavobacteriales</taxon>
        <taxon>Flavobacteriaceae</taxon>
        <taxon>Sediminicola</taxon>
    </lineage>
</organism>
<evidence type="ECO:0000313" key="2">
    <source>
        <dbReference type="Proteomes" id="UP000219559"/>
    </source>
</evidence>
<evidence type="ECO:0000313" key="1">
    <source>
        <dbReference type="EMBL" id="PCE64483.1"/>
    </source>
</evidence>
<keyword evidence="2" id="KW-1185">Reference proteome</keyword>
<dbReference type="EMBL" id="NBWU01000003">
    <property type="protein sequence ID" value="PCE64483.1"/>
    <property type="molecule type" value="Genomic_DNA"/>
</dbReference>
<protein>
    <submittedName>
        <fullName evidence="1">Uncharacterized protein</fullName>
    </submittedName>
</protein>
<dbReference type="Proteomes" id="UP000219559">
    <property type="component" value="Unassembled WGS sequence"/>
</dbReference>
<comment type="caution">
    <text evidence="1">The sequence shown here is derived from an EMBL/GenBank/DDBJ whole genome shotgun (WGS) entry which is preliminary data.</text>
</comment>
<reference evidence="1 2" key="1">
    <citation type="submission" date="2017-04" db="EMBL/GenBank/DDBJ databases">
        <title>A new member of the family Flavobacteriaceae isolated from ascidians.</title>
        <authorList>
            <person name="Chen L."/>
        </authorList>
    </citation>
    <scope>NUCLEOTIDE SEQUENCE [LARGE SCALE GENOMIC DNA]</scope>
    <source>
        <strain evidence="1 2">HQA918</strain>
    </source>
</reference>
<name>A0A2A4G7S3_9FLAO</name>
<dbReference type="OrthoDB" id="1436858at2"/>
<dbReference type="RefSeq" id="WP_097440604.1">
    <property type="nucleotide sequence ID" value="NZ_KZ300476.1"/>
</dbReference>
<gene>
    <name evidence="1" type="ORF">B7P33_09360</name>
</gene>
<dbReference type="AlphaFoldDB" id="A0A2A4G7S3"/>